<accession>A0A6J3M6X9</accession>
<keyword evidence="5" id="KW-0805">Transcription regulation</keyword>
<evidence type="ECO:0000256" key="5">
    <source>
        <dbReference type="ARBA" id="ARBA00023015"/>
    </source>
</evidence>
<keyword evidence="4" id="KW-0186">Copper</keyword>
<evidence type="ECO:0000256" key="4">
    <source>
        <dbReference type="ARBA" id="ARBA00023008"/>
    </source>
</evidence>
<dbReference type="RefSeq" id="XP_033460806.1">
    <property type="nucleotide sequence ID" value="XM_033607601.1"/>
</dbReference>
<dbReference type="PANTHER" id="PTHR28088">
    <property type="entry name" value="TRANSCRIPTIONAL ACTIVATOR HAA1-RELATED"/>
    <property type="match status" value="1"/>
</dbReference>
<dbReference type="InterPro" id="IPR001083">
    <property type="entry name" value="Cu_fist_DNA-bd_dom"/>
</dbReference>
<reference evidence="10" key="2">
    <citation type="submission" date="2020-04" db="EMBL/GenBank/DDBJ databases">
        <authorList>
            <consortium name="NCBI Genome Project"/>
        </authorList>
    </citation>
    <scope>NUCLEOTIDE SEQUENCE</scope>
    <source>
        <strain evidence="10">CBS 342.82</strain>
    </source>
</reference>
<dbReference type="InterPro" id="IPR036395">
    <property type="entry name" value="Cu_fist_DNA-bd_dom_sf"/>
</dbReference>
<keyword evidence="6" id="KW-0804">Transcription</keyword>
<feature type="domain" description="Copper-fist" evidence="8">
    <location>
        <begin position="22"/>
        <end position="57"/>
    </location>
</feature>
<evidence type="ECO:0000259" key="8">
    <source>
        <dbReference type="PROSITE" id="PS50073"/>
    </source>
</evidence>
<protein>
    <recommendedName>
        <fullName evidence="8">Copper-fist domain-containing protein</fullName>
    </recommendedName>
</protein>
<organism evidence="10">
    <name type="scientific">Dissoconium aciculare CBS 342.82</name>
    <dbReference type="NCBI Taxonomy" id="1314786"/>
    <lineage>
        <taxon>Eukaryota</taxon>
        <taxon>Fungi</taxon>
        <taxon>Dikarya</taxon>
        <taxon>Ascomycota</taxon>
        <taxon>Pezizomycotina</taxon>
        <taxon>Dothideomycetes</taxon>
        <taxon>Dothideomycetidae</taxon>
        <taxon>Mycosphaerellales</taxon>
        <taxon>Dissoconiaceae</taxon>
        <taxon>Dissoconium</taxon>
    </lineage>
</organism>
<dbReference type="GO" id="GO:0006879">
    <property type="term" value="P:intracellular iron ion homeostasis"/>
    <property type="evidence" value="ECO:0007669"/>
    <property type="project" value="TreeGrafter"/>
</dbReference>
<keyword evidence="3" id="KW-0862">Zinc</keyword>
<dbReference type="PANTHER" id="PTHR28088:SF5">
    <property type="entry name" value="TRANSCRIPTIONAL ACTIVATOR HAA1-RELATED"/>
    <property type="match status" value="1"/>
</dbReference>
<reference evidence="10" key="1">
    <citation type="submission" date="2020-01" db="EMBL/GenBank/DDBJ databases">
        <authorList>
            <consortium name="DOE Joint Genome Institute"/>
            <person name="Haridas S."/>
            <person name="Albert R."/>
            <person name="Binder M."/>
            <person name="Bloem J."/>
            <person name="Labutti K."/>
            <person name="Salamov A."/>
            <person name="Andreopoulos B."/>
            <person name="Baker S.E."/>
            <person name="Barry K."/>
            <person name="Bills G."/>
            <person name="Bluhm B.H."/>
            <person name="Cannon C."/>
            <person name="Castanera R."/>
            <person name="Culley D.E."/>
            <person name="Daum C."/>
            <person name="Ezra D."/>
            <person name="Gonzalez J.B."/>
            <person name="Henrissat B."/>
            <person name="Kuo A."/>
            <person name="Liang C."/>
            <person name="Lipzen A."/>
            <person name="Lutzoni F."/>
            <person name="Magnuson J."/>
            <person name="Mondo S."/>
            <person name="Nolan M."/>
            <person name="Ohm R."/>
            <person name="Pangilinan J."/>
            <person name="Park H.-J."/>
            <person name="Ramirez L."/>
            <person name="Alfaro M."/>
            <person name="Sun H."/>
            <person name="Tritt A."/>
            <person name="Yoshinaga Y."/>
            <person name="Zwiers L.-H."/>
            <person name="Turgeon B.G."/>
            <person name="Goodwin S.B."/>
            <person name="Spatafora J.W."/>
            <person name="Crous P.W."/>
            <person name="Grigoriev I.V."/>
        </authorList>
    </citation>
    <scope>NUCLEOTIDE SEQUENCE</scope>
    <source>
        <strain evidence="10">CBS 342.82</strain>
    </source>
</reference>
<gene>
    <name evidence="10" type="ORF">K489DRAFT_409575</name>
</gene>
<dbReference type="GO" id="GO:0000981">
    <property type="term" value="F:DNA-binding transcription factor activity, RNA polymerase II-specific"/>
    <property type="evidence" value="ECO:0007669"/>
    <property type="project" value="TreeGrafter"/>
</dbReference>
<dbReference type="OrthoDB" id="5600085at2759"/>
<sequence length="484" mass="52642">MEQDKPFKTIELLDSRTKQLCKVACMSCIRGHRTTSCGIPVCRTKIFWTVKRPGRPSNSCTCRYGATGGCKCVVARSACPHKSKKGEKRAGECRCDEQGRYCCLIEPDHWKLLLALQNPTVDFYPNRDALENRHVVSSSMAFSPAPSFITSSPHPSSGLSTMSPTTPNMPPMHTMMNGFSAYPQRPSTLSPQFGVLAMDSPLSVAQDAMVWESQSPLAARDSGTQYAYAGSQQESGSCCQPATPTVPTLGVPSPQQQHQEMIGQAVPLTSPLPTPQLYSNEHIAAATTAQMQQTTPAFDFQRLQTDYFNYQFPSAICQNCGLYGCSCRNCPPVFQNFGTTSWAQYCGRKHAREAPPPPTLPVIAPKIAPPQQTWMAEQVVPSMQADQPIVHDGFIQSPPFPLPDQNFQLDFSDLNMVPPVDPLAFDSFVLGSELLLPAGADSLNLDEYLLSDLNNTSHDAMEVVNEVKPDDDQSGGGGGCCCGG</sequence>
<reference evidence="10" key="3">
    <citation type="submission" date="2025-08" db="UniProtKB">
        <authorList>
            <consortium name="RefSeq"/>
        </authorList>
    </citation>
    <scope>IDENTIFICATION</scope>
    <source>
        <strain evidence="10">CBS 342.82</strain>
    </source>
</reference>
<dbReference type="GO" id="GO:0005507">
    <property type="term" value="F:copper ion binding"/>
    <property type="evidence" value="ECO:0007669"/>
    <property type="project" value="InterPro"/>
</dbReference>
<dbReference type="SMART" id="SM01090">
    <property type="entry name" value="Copper-fist"/>
    <property type="match status" value="1"/>
</dbReference>
<proteinExistence type="predicted"/>
<dbReference type="GO" id="GO:0045944">
    <property type="term" value="P:positive regulation of transcription by RNA polymerase II"/>
    <property type="evidence" value="ECO:0007669"/>
    <property type="project" value="TreeGrafter"/>
</dbReference>
<dbReference type="Proteomes" id="UP000504637">
    <property type="component" value="Unplaced"/>
</dbReference>
<evidence type="ECO:0000313" key="10">
    <source>
        <dbReference type="RefSeq" id="XP_033460806.1"/>
    </source>
</evidence>
<dbReference type="GO" id="GO:0000978">
    <property type="term" value="F:RNA polymerase II cis-regulatory region sequence-specific DNA binding"/>
    <property type="evidence" value="ECO:0007669"/>
    <property type="project" value="TreeGrafter"/>
</dbReference>
<dbReference type="SUPFAM" id="SSF57879">
    <property type="entry name" value="Zinc domain conserved in yeast copper-regulated transcription factors"/>
    <property type="match status" value="1"/>
</dbReference>
<keyword evidence="7" id="KW-0539">Nucleus</keyword>
<evidence type="ECO:0000256" key="3">
    <source>
        <dbReference type="ARBA" id="ARBA00022833"/>
    </source>
</evidence>
<dbReference type="InterPro" id="IPR051763">
    <property type="entry name" value="Copper_Homeo_Regul"/>
</dbReference>
<dbReference type="GO" id="GO:0006878">
    <property type="term" value="P:intracellular copper ion homeostasis"/>
    <property type="evidence" value="ECO:0007669"/>
    <property type="project" value="TreeGrafter"/>
</dbReference>
<dbReference type="Gene3D" id="3.90.430.10">
    <property type="entry name" value="Copper fist DNA-binding domain"/>
    <property type="match status" value="1"/>
</dbReference>
<evidence type="ECO:0000256" key="2">
    <source>
        <dbReference type="ARBA" id="ARBA00022723"/>
    </source>
</evidence>
<dbReference type="GO" id="GO:0005634">
    <property type="term" value="C:nucleus"/>
    <property type="evidence" value="ECO:0007669"/>
    <property type="project" value="UniProtKB-SubCell"/>
</dbReference>
<comment type="subcellular location">
    <subcellularLocation>
        <location evidence="1">Nucleus</location>
    </subcellularLocation>
</comment>
<dbReference type="GeneID" id="54365400"/>
<dbReference type="PROSITE" id="PS50073">
    <property type="entry name" value="COPPER_FIST_2"/>
    <property type="match status" value="1"/>
</dbReference>
<evidence type="ECO:0000256" key="1">
    <source>
        <dbReference type="ARBA" id="ARBA00004123"/>
    </source>
</evidence>
<evidence type="ECO:0000256" key="6">
    <source>
        <dbReference type="ARBA" id="ARBA00023163"/>
    </source>
</evidence>
<name>A0A6J3M6X9_9PEZI</name>
<evidence type="ECO:0000256" key="7">
    <source>
        <dbReference type="ARBA" id="ARBA00023242"/>
    </source>
</evidence>
<dbReference type="Pfam" id="PF00649">
    <property type="entry name" value="Copper-fist"/>
    <property type="match status" value="1"/>
</dbReference>
<keyword evidence="2" id="KW-0479">Metal-binding</keyword>
<evidence type="ECO:0000313" key="9">
    <source>
        <dbReference type="Proteomes" id="UP000504637"/>
    </source>
</evidence>
<keyword evidence="9" id="KW-1185">Reference proteome</keyword>
<dbReference type="AlphaFoldDB" id="A0A6J3M6X9"/>